<keyword evidence="1" id="KW-0472">Membrane</keyword>
<feature type="transmembrane region" description="Helical" evidence="1">
    <location>
        <begin position="195"/>
        <end position="216"/>
    </location>
</feature>
<dbReference type="EMBL" id="CP018258">
    <property type="protein sequence ID" value="APV43618.1"/>
    <property type="molecule type" value="Genomic_DNA"/>
</dbReference>
<gene>
    <name evidence="2" type="ORF">Dform_00255</name>
</gene>
<organism evidence="2 3">
    <name type="scientific">Dehalogenimonas formicexedens</name>
    <dbReference type="NCBI Taxonomy" id="1839801"/>
    <lineage>
        <taxon>Bacteria</taxon>
        <taxon>Bacillati</taxon>
        <taxon>Chloroflexota</taxon>
        <taxon>Dehalococcoidia</taxon>
        <taxon>Dehalococcoidales</taxon>
        <taxon>Dehalococcoidaceae</taxon>
        <taxon>Dehalogenimonas</taxon>
    </lineage>
</organism>
<dbReference type="KEGG" id="dfo:Dform_00255"/>
<keyword evidence="1" id="KW-0812">Transmembrane</keyword>
<feature type="transmembrane region" description="Helical" evidence="1">
    <location>
        <begin position="168"/>
        <end position="189"/>
    </location>
</feature>
<reference evidence="3" key="1">
    <citation type="submission" date="2016-11" db="EMBL/GenBank/DDBJ databases">
        <title>Dehalogenimonas formicexedens sp. nov., a chlorinated alkane respiring bacterium isolated from contaminated groundwater.</title>
        <authorList>
            <person name="Key T.A."/>
            <person name="Bowman K.S."/>
            <person name="Lee I."/>
            <person name="Chun J."/>
            <person name="Albuquerque L."/>
            <person name="da Costa M.S."/>
            <person name="Rainey F.A."/>
            <person name="Moe W.M."/>
        </authorList>
    </citation>
    <scope>NUCLEOTIDE SEQUENCE [LARGE SCALE GENOMIC DNA]</scope>
    <source>
        <strain evidence="3">NSZ-14</strain>
    </source>
</reference>
<protein>
    <recommendedName>
        <fullName evidence="4">DUF4386 domain-containing protein</fullName>
    </recommendedName>
</protein>
<name>A0A1P8F5B0_9CHLR</name>
<evidence type="ECO:0000313" key="3">
    <source>
        <dbReference type="Proteomes" id="UP000185934"/>
    </source>
</evidence>
<sequence length="231" mass="24893">MNSINATARLAGVFYLVYIVASIIANAFGNFVFADASATINQIMAHESSFRIGLVTSLFSFVFFLLAAGALYSLLKPVNKNLALLFLLLNLGGFAISCVSTLGLFASMTVLNGADYSGAFQPDQIRAQATLLINLYHAGSVIANIPFAVWLLPLGYLVFKSGFLPKALGVLLIMDFFTLSISVVQHFLLPDYKALAYPSWIVGFIAEFGLAIWLLFKGTGHYAPASVQEAS</sequence>
<dbReference type="STRING" id="1839801.Dform_00255"/>
<proteinExistence type="predicted"/>
<dbReference type="OrthoDB" id="7060422at2"/>
<feature type="transmembrane region" description="Helical" evidence="1">
    <location>
        <begin position="12"/>
        <end position="32"/>
    </location>
</feature>
<keyword evidence="1" id="KW-1133">Transmembrane helix</keyword>
<dbReference type="Pfam" id="PF14329">
    <property type="entry name" value="DUF4386"/>
    <property type="match status" value="1"/>
</dbReference>
<dbReference type="RefSeq" id="WP_076003411.1">
    <property type="nucleotide sequence ID" value="NZ_CP018258.1"/>
</dbReference>
<dbReference type="AlphaFoldDB" id="A0A1P8F5B0"/>
<evidence type="ECO:0008006" key="4">
    <source>
        <dbReference type="Google" id="ProtNLM"/>
    </source>
</evidence>
<feature type="transmembrane region" description="Helical" evidence="1">
    <location>
        <begin position="141"/>
        <end position="159"/>
    </location>
</feature>
<accession>A0A1P8F5B0</accession>
<evidence type="ECO:0000256" key="1">
    <source>
        <dbReference type="SAM" id="Phobius"/>
    </source>
</evidence>
<dbReference type="Proteomes" id="UP000185934">
    <property type="component" value="Chromosome"/>
</dbReference>
<feature type="transmembrane region" description="Helical" evidence="1">
    <location>
        <begin position="82"/>
        <end position="106"/>
    </location>
</feature>
<dbReference type="InterPro" id="IPR025495">
    <property type="entry name" value="DUF4386"/>
</dbReference>
<evidence type="ECO:0000313" key="2">
    <source>
        <dbReference type="EMBL" id="APV43618.1"/>
    </source>
</evidence>
<keyword evidence="3" id="KW-1185">Reference proteome</keyword>
<feature type="transmembrane region" description="Helical" evidence="1">
    <location>
        <begin position="52"/>
        <end position="75"/>
    </location>
</feature>